<dbReference type="EMBL" id="QXFY01003633">
    <property type="protein sequence ID" value="KAE9283369.1"/>
    <property type="molecule type" value="Genomic_DNA"/>
</dbReference>
<dbReference type="Proteomes" id="UP000437068">
    <property type="component" value="Unassembled WGS sequence"/>
</dbReference>
<proteinExistence type="predicted"/>
<evidence type="ECO:0000313" key="6">
    <source>
        <dbReference type="EMBL" id="KAE9283369.1"/>
    </source>
</evidence>
<dbReference type="Proteomes" id="UP000440732">
    <property type="component" value="Unassembled WGS sequence"/>
</dbReference>
<organism evidence="4 9">
    <name type="scientific">Phytophthora fragariae</name>
    <dbReference type="NCBI Taxonomy" id="53985"/>
    <lineage>
        <taxon>Eukaryota</taxon>
        <taxon>Sar</taxon>
        <taxon>Stramenopiles</taxon>
        <taxon>Oomycota</taxon>
        <taxon>Peronosporomycetes</taxon>
        <taxon>Peronosporales</taxon>
        <taxon>Peronosporaceae</taxon>
        <taxon>Phytophthora</taxon>
    </lineage>
</organism>
<protein>
    <recommendedName>
        <fullName evidence="12">Secreted protein</fullName>
    </recommendedName>
</protein>
<dbReference type="Proteomes" id="UP000429523">
    <property type="component" value="Unassembled WGS sequence"/>
</dbReference>
<evidence type="ECO:0000313" key="2">
    <source>
        <dbReference type="EMBL" id="KAE8942493.1"/>
    </source>
</evidence>
<dbReference type="Proteomes" id="UP000486351">
    <property type="component" value="Unassembled WGS sequence"/>
</dbReference>
<accession>A0A6A3QNK6</accession>
<evidence type="ECO:0000313" key="10">
    <source>
        <dbReference type="Proteomes" id="UP000486351"/>
    </source>
</evidence>
<evidence type="ECO:0000256" key="1">
    <source>
        <dbReference type="SAM" id="SignalP"/>
    </source>
</evidence>
<dbReference type="AlphaFoldDB" id="A0A6A3QNK6"/>
<dbReference type="EMBL" id="QXGF01000303">
    <property type="protein sequence ID" value="KAE8942493.1"/>
    <property type="molecule type" value="Genomic_DNA"/>
</dbReference>
<evidence type="ECO:0008006" key="12">
    <source>
        <dbReference type="Google" id="ProtNLM"/>
    </source>
</evidence>
<evidence type="ECO:0000313" key="5">
    <source>
        <dbReference type="EMBL" id="KAE9276474.1"/>
    </source>
</evidence>
<sequence length="80" mass="9127">MVCECLMLTLVVAVTRVVVRRVDGEMQAVPPRSWCVTTTAGWVASTSTTNFECRCTVCSCATRPTSTTKPYFWVCWIWRW</sequence>
<feature type="chain" id="PRO_5036380453" description="Secreted protein" evidence="1">
    <location>
        <begin position="25"/>
        <end position="80"/>
    </location>
</feature>
<dbReference type="EMBL" id="QXGE01003197">
    <property type="protein sequence ID" value="KAE9276474.1"/>
    <property type="molecule type" value="Genomic_DNA"/>
</dbReference>
<comment type="caution">
    <text evidence="4">The sequence shown here is derived from an EMBL/GenBank/DDBJ whole genome shotgun (WGS) entry which is preliminary data.</text>
</comment>
<reference evidence="7 8" key="1">
    <citation type="submission" date="2018-08" db="EMBL/GenBank/DDBJ databases">
        <title>Genomic investigation of the strawberry pathogen Phytophthora fragariae indicates pathogenicity is determined by transcriptional variation in three key races.</title>
        <authorList>
            <person name="Adams T.M."/>
            <person name="Armitage A.D."/>
            <person name="Sobczyk M.K."/>
            <person name="Bates H.J."/>
            <person name="Dunwell J.M."/>
            <person name="Nellist C.F."/>
            <person name="Harrison R.J."/>
        </authorList>
    </citation>
    <scope>NUCLEOTIDE SEQUENCE [LARGE SCALE GENOMIC DNA]</scope>
    <source>
        <strain evidence="5 8">A4</strain>
        <strain evidence="4 9">NOV-5</strain>
        <strain evidence="6 10">NOV-77</strain>
        <strain evidence="2 7">NOV-9</strain>
        <strain evidence="3 11">ONT-3</strain>
    </source>
</reference>
<evidence type="ECO:0000313" key="3">
    <source>
        <dbReference type="EMBL" id="KAE9068272.1"/>
    </source>
</evidence>
<dbReference type="EMBL" id="QXFX01003564">
    <property type="protein sequence ID" value="KAE9068272.1"/>
    <property type="molecule type" value="Genomic_DNA"/>
</dbReference>
<evidence type="ECO:0000313" key="4">
    <source>
        <dbReference type="EMBL" id="KAE9080143.1"/>
    </source>
</evidence>
<evidence type="ECO:0000313" key="8">
    <source>
        <dbReference type="Proteomes" id="UP000437068"/>
    </source>
</evidence>
<dbReference type="Proteomes" id="UP000488956">
    <property type="component" value="Unassembled WGS sequence"/>
</dbReference>
<evidence type="ECO:0000313" key="7">
    <source>
        <dbReference type="Proteomes" id="UP000429523"/>
    </source>
</evidence>
<keyword evidence="1" id="KW-0732">Signal</keyword>
<feature type="signal peptide" evidence="1">
    <location>
        <begin position="1"/>
        <end position="24"/>
    </location>
</feature>
<evidence type="ECO:0000313" key="9">
    <source>
        <dbReference type="Proteomes" id="UP000440732"/>
    </source>
</evidence>
<name>A0A6A3QNK6_9STRA</name>
<gene>
    <name evidence="5" type="ORF">PF001_g26112</name>
    <name evidence="4" type="ORF">PF006_g27374</name>
    <name evidence="6" type="ORF">PF008_g27425</name>
    <name evidence="2" type="ORF">PF009_g7752</name>
    <name evidence="3" type="ORF">PF010_g27127</name>
</gene>
<evidence type="ECO:0000313" key="11">
    <source>
        <dbReference type="Proteomes" id="UP000488956"/>
    </source>
</evidence>
<dbReference type="EMBL" id="QXGA01003712">
    <property type="protein sequence ID" value="KAE9080143.1"/>
    <property type="molecule type" value="Genomic_DNA"/>
</dbReference>